<dbReference type="Pfam" id="PF08574">
    <property type="entry name" value="Iwr1"/>
    <property type="match status" value="1"/>
</dbReference>
<dbReference type="InterPro" id="IPR040150">
    <property type="entry name" value="Iwr1"/>
</dbReference>
<feature type="compositionally biased region" description="Low complexity" evidence="2">
    <location>
        <begin position="129"/>
        <end position="138"/>
    </location>
</feature>
<evidence type="ECO:0000313" key="4">
    <source>
        <dbReference type="EMBL" id="CAK7900582.1"/>
    </source>
</evidence>
<dbReference type="PANTHER" id="PTHR28063">
    <property type="entry name" value="RNA POLYMERASE II NUCLEAR LOCALIZATION PROTEIN IWR1"/>
    <property type="match status" value="1"/>
</dbReference>
<dbReference type="InterPro" id="IPR013883">
    <property type="entry name" value="TF_Iwr1_dom"/>
</dbReference>
<comment type="similarity">
    <text evidence="1">Belongs to the IWR1/SLC7A6OS family.</text>
</comment>
<feature type="region of interest" description="Disordered" evidence="2">
    <location>
        <begin position="25"/>
        <end position="54"/>
    </location>
</feature>
<feature type="domain" description="Transcription factor Iwr1" evidence="3">
    <location>
        <begin position="194"/>
        <end position="264"/>
    </location>
</feature>
<dbReference type="Proteomes" id="UP001497600">
    <property type="component" value="Chromosome C"/>
</dbReference>
<dbReference type="EMBL" id="OZ004255">
    <property type="protein sequence ID" value="CAK7900582.1"/>
    <property type="molecule type" value="Genomic_DNA"/>
</dbReference>
<evidence type="ECO:0000256" key="2">
    <source>
        <dbReference type="SAM" id="MobiDB-lite"/>
    </source>
</evidence>
<name>A0ABP0E988_9ASCO</name>
<evidence type="ECO:0000256" key="1">
    <source>
        <dbReference type="ARBA" id="ARBA00010218"/>
    </source>
</evidence>
<feature type="compositionally biased region" description="Low complexity" evidence="2">
    <location>
        <begin position="148"/>
        <end position="161"/>
    </location>
</feature>
<feature type="region of interest" description="Disordered" evidence="2">
    <location>
        <begin position="129"/>
        <end position="191"/>
    </location>
</feature>
<accession>A0ABP0E988</accession>
<organism evidence="4 5">
    <name type="scientific">[Candida] anglica</name>
    <dbReference type="NCBI Taxonomy" id="148631"/>
    <lineage>
        <taxon>Eukaryota</taxon>
        <taxon>Fungi</taxon>
        <taxon>Dikarya</taxon>
        <taxon>Ascomycota</taxon>
        <taxon>Saccharomycotina</taxon>
        <taxon>Pichiomycetes</taxon>
        <taxon>Debaryomycetaceae</taxon>
        <taxon>Kurtzmaniella</taxon>
    </lineage>
</organism>
<protein>
    <submittedName>
        <fullName evidence="4">RNA polymerase II nuclear localization protein Iwr1p</fullName>
    </submittedName>
</protein>
<proteinExistence type="inferred from homology"/>
<keyword evidence="5" id="KW-1185">Reference proteome</keyword>
<feature type="compositionally biased region" description="Low complexity" evidence="2">
    <location>
        <begin position="36"/>
        <end position="48"/>
    </location>
</feature>
<sequence length="390" mass="43828">MSFNSPPTVLRIKRKRDQDPLQALILEDRNTKKSKPSSLASSVASTPVKGVPGATSAVNESLLFTLTRTDESSAVVTDETVMQSILSESRRKGQGRKFVIPKRQLEEDTVIPNELTDMLDSLLVEDGASSAAAEGGSSRPKKRRHHGSSSSRNIGSSSNIPTHVNPEPSINDQVQRDHEYSADPHSSPSTQLSEYVYDVYQLASPEAMTTANHPSSTIGYIRFFDDEENDLYQSDDDDNNKLQLSDDEDSNAEDFYQNDYPEDEDAGAFSDTYTDEEASNDDDDEADAGAEDDENADIYLVQPNATDDLVEGFDYIESQDAVDGIANEELEDLYDQFYDDDDYDDDDHVDFLEDDEFERNEFFPEDRDSELAIHRDRIFGKLQRMIDERE</sequence>
<gene>
    <name evidence="4" type="primary">IWR1</name>
    <name evidence="4" type="ORF">CAAN4_C07976</name>
</gene>
<feature type="region of interest" description="Disordered" evidence="2">
    <location>
        <begin position="230"/>
        <end position="296"/>
    </location>
</feature>
<evidence type="ECO:0000313" key="5">
    <source>
        <dbReference type="Proteomes" id="UP001497600"/>
    </source>
</evidence>
<feature type="compositionally biased region" description="Acidic residues" evidence="2">
    <location>
        <begin position="273"/>
        <end position="296"/>
    </location>
</feature>
<reference evidence="4 5" key="1">
    <citation type="submission" date="2024-01" db="EMBL/GenBank/DDBJ databases">
        <authorList>
            <consortium name="Genoscope - CEA"/>
            <person name="William W."/>
        </authorList>
    </citation>
    <scope>NUCLEOTIDE SEQUENCE [LARGE SCALE GENOMIC DNA]</scope>
    <source>
        <strain evidence="4 5">29B2s-10</strain>
    </source>
</reference>
<evidence type="ECO:0000259" key="3">
    <source>
        <dbReference type="Pfam" id="PF08574"/>
    </source>
</evidence>
<dbReference type="PANTHER" id="PTHR28063:SF1">
    <property type="entry name" value="RNA POLYMERASE II NUCLEAR LOCALIZATION PROTEIN IWR1"/>
    <property type="match status" value="1"/>
</dbReference>